<dbReference type="InterPro" id="IPR000515">
    <property type="entry name" value="MetI-like"/>
</dbReference>
<keyword evidence="2 7" id="KW-0813">Transport</keyword>
<evidence type="ECO:0000256" key="7">
    <source>
        <dbReference type="RuleBase" id="RU363032"/>
    </source>
</evidence>
<keyword evidence="3" id="KW-1003">Cell membrane</keyword>
<name>A0ABS3WBS3_9BACL</name>
<dbReference type="PROSITE" id="PS50928">
    <property type="entry name" value="ABC_TM1"/>
    <property type="match status" value="1"/>
</dbReference>
<dbReference type="SUPFAM" id="SSF161098">
    <property type="entry name" value="MetI-like"/>
    <property type="match status" value="1"/>
</dbReference>
<keyword evidence="6 7" id="KW-0472">Membrane</keyword>
<dbReference type="InterPro" id="IPR035906">
    <property type="entry name" value="MetI-like_sf"/>
</dbReference>
<dbReference type="EMBL" id="JAGGDJ010000012">
    <property type="protein sequence ID" value="MBO7745746.1"/>
    <property type="molecule type" value="Genomic_DNA"/>
</dbReference>
<keyword evidence="5 7" id="KW-1133">Transmembrane helix</keyword>
<dbReference type="RefSeq" id="WP_208848580.1">
    <property type="nucleotide sequence ID" value="NZ_JAGGDJ010000012.1"/>
</dbReference>
<evidence type="ECO:0000256" key="5">
    <source>
        <dbReference type="ARBA" id="ARBA00022989"/>
    </source>
</evidence>
<evidence type="ECO:0000256" key="3">
    <source>
        <dbReference type="ARBA" id="ARBA00022475"/>
    </source>
</evidence>
<proteinExistence type="inferred from homology"/>
<evidence type="ECO:0000313" key="9">
    <source>
        <dbReference type="EMBL" id="MBO7745746.1"/>
    </source>
</evidence>
<keyword evidence="10" id="KW-1185">Reference proteome</keyword>
<gene>
    <name evidence="9" type="ORF">I8J29_16165</name>
</gene>
<evidence type="ECO:0000256" key="6">
    <source>
        <dbReference type="ARBA" id="ARBA00023136"/>
    </source>
</evidence>
<feature type="transmembrane region" description="Helical" evidence="7">
    <location>
        <begin position="204"/>
        <end position="229"/>
    </location>
</feature>
<organism evidence="9 10">
    <name type="scientific">Paenibacillus artemisiicola</name>
    <dbReference type="NCBI Taxonomy" id="1172618"/>
    <lineage>
        <taxon>Bacteria</taxon>
        <taxon>Bacillati</taxon>
        <taxon>Bacillota</taxon>
        <taxon>Bacilli</taxon>
        <taxon>Bacillales</taxon>
        <taxon>Paenibacillaceae</taxon>
        <taxon>Paenibacillus</taxon>
    </lineage>
</organism>
<keyword evidence="4 7" id="KW-0812">Transmembrane</keyword>
<accession>A0ABS3WBS3</accession>
<evidence type="ECO:0000256" key="4">
    <source>
        <dbReference type="ARBA" id="ARBA00022692"/>
    </source>
</evidence>
<comment type="subcellular location">
    <subcellularLocation>
        <location evidence="7">Cell membrane</location>
        <topology evidence="7">Multi-pass membrane protein</topology>
    </subcellularLocation>
    <subcellularLocation>
        <location evidence="1">Membrane</location>
        <topology evidence="1">Multi-pass membrane protein</topology>
    </subcellularLocation>
</comment>
<sequence>MNMPKLPIGNWIESIEAWLEGHFTPFFDLIRIVIGSMVDVLQSLLVMGPPIVVILLGTVLAWLAGKWRFAIFAFIGLLLIDNLGYWEHAMETLAIVLTASLLSIVIGVPVGILCARSRLAQGIVTPVLDFMQTMPAFVYLLPAVSFFSLGVVPGVIASIIFAVPPTIRLTNLGIRQVPYELVEAAEAFGSTPNQKLIKLQLPMALPTMMAGINQTIMLSLSMVVISSMIGAQGLGADVYRAVTQTKTGTGFEAGISIVVLAILLDRLTQRIIKKQKTQR</sequence>
<dbReference type="CDD" id="cd06261">
    <property type="entry name" value="TM_PBP2"/>
    <property type="match status" value="1"/>
</dbReference>
<comment type="caution">
    <text evidence="9">The sequence shown here is derived from an EMBL/GenBank/DDBJ whole genome shotgun (WGS) entry which is preliminary data.</text>
</comment>
<evidence type="ECO:0000256" key="2">
    <source>
        <dbReference type="ARBA" id="ARBA00022448"/>
    </source>
</evidence>
<dbReference type="PANTHER" id="PTHR47737">
    <property type="entry name" value="GLYCINE BETAINE/PROLINE BETAINE TRANSPORT SYSTEM PERMEASE PROTEIN PROW"/>
    <property type="match status" value="1"/>
</dbReference>
<feature type="domain" description="ABC transmembrane type-1" evidence="8">
    <location>
        <begin position="89"/>
        <end position="268"/>
    </location>
</feature>
<dbReference type="PANTHER" id="PTHR47737:SF1">
    <property type="entry name" value="GLYCINE BETAINE_PROLINE BETAINE TRANSPORT SYSTEM PERMEASE PROTEIN PROW"/>
    <property type="match status" value="1"/>
</dbReference>
<dbReference type="Gene3D" id="1.10.3720.10">
    <property type="entry name" value="MetI-like"/>
    <property type="match status" value="1"/>
</dbReference>
<dbReference type="Proteomes" id="UP000670947">
    <property type="component" value="Unassembled WGS sequence"/>
</dbReference>
<evidence type="ECO:0000259" key="8">
    <source>
        <dbReference type="PROSITE" id="PS50928"/>
    </source>
</evidence>
<feature type="transmembrane region" description="Helical" evidence="7">
    <location>
        <begin position="44"/>
        <end position="63"/>
    </location>
</feature>
<evidence type="ECO:0000313" key="10">
    <source>
        <dbReference type="Proteomes" id="UP000670947"/>
    </source>
</evidence>
<comment type="similarity">
    <text evidence="7">Belongs to the binding-protein-dependent transport system permease family.</text>
</comment>
<feature type="transmembrane region" description="Helical" evidence="7">
    <location>
        <begin position="249"/>
        <end position="267"/>
    </location>
</feature>
<feature type="transmembrane region" description="Helical" evidence="7">
    <location>
        <begin position="139"/>
        <end position="163"/>
    </location>
</feature>
<protein>
    <submittedName>
        <fullName evidence="9">Proline/glycine betaine ABC transporter permease</fullName>
    </submittedName>
</protein>
<evidence type="ECO:0000256" key="1">
    <source>
        <dbReference type="ARBA" id="ARBA00004141"/>
    </source>
</evidence>
<feature type="transmembrane region" description="Helical" evidence="7">
    <location>
        <begin position="93"/>
        <end position="119"/>
    </location>
</feature>
<dbReference type="Pfam" id="PF00528">
    <property type="entry name" value="BPD_transp_1"/>
    <property type="match status" value="1"/>
</dbReference>
<reference evidence="9 10" key="1">
    <citation type="submission" date="2021-03" db="EMBL/GenBank/DDBJ databases">
        <title>Paenibacillus artemisicola MWE-103 whole genome sequence.</title>
        <authorList>
            <person name="Ham Y.J."/>
        </authorList>
    </citation>
    <scope>NUCLEOTIDE SEQUENCE [LARGE SCALE GENOMIC DNA]</scope>
    <source>
        <strain evidence="9 10">MWE-103</strain>
    </source>
</reference>
<feature type="transmembrane region" description="Helical" evidence="7">
    <location>
        <begin position="69"/>
        <end position="86"/>
    </location>
</feature>